<accession>A0A9Q3ENE8</accession>
<name>A0A9Q3ENE8_9BASI</name>
<keyword evidence="2" id="KW-1185">Reference proteome</keyword>
<reference evidence="1" key="1">
    <citation type="submission" date="2021-03" db="EMBL/GenBank/DDBJ databases">
        <title>Draft genome sequence of rust myrtle Austropuccinia psidii MF-1, a brazilian biotype.</title>
        <authorList>
            <person name="Quecine M.C."/>
            <person name="Pachon D.M.R."/>
            <person name="Bonatelli M.L."/>
            <person name="Correr F.H."/>
            <person name="Franceschini L.M."/>
            <person name="Leite T.F."/>
            <person name="Margarido G.R.A."/>
            <person name="Almeida C.A."/>
            <person name="Ferrarezi J.A."/>
            <person name="Labate C.A."/>
        </authorList>
    </citation>
    <scope>NUCLEOTIDE SEQUENCE</scope>
    <source>
        <strain evidence="1">MF-1</strain>
    </source>
</reference>
<proteinExistence type="predicted"/>
<evidence type="ECO:0000313" key="2">
    <source>
        <dbReference type="Proteomes" id="UP000765509"/>
    </source>
</evidence>
<dbReference type="AlphaFoldDB" id="A0A9Q3ENE8"/>
<sequence>MVSPLHGPTKGFKGRRLIKISHTPLGLGLASWKLLHLPIMRDCPEMFLKVFLLQAVIVAPRFLSAADPPPLSTQICSDGIHKFAKDTHVLCDNKDDKSFSCPVNTCVFDTDKKDISRYYFIGCTDTYGFSPKTLHPLEFTLAPNRKDLVVSSGFYFDKGKTFFTSIESTCKHNSRTQKINDLRLQCRNCVFVQSRRGSSIQARNYVKESLNHFEFVMMENLIYTHPTIKLENKPFIYLKPSLVENLNHQSLSQNLEKISNIERLYTLNFSKWQNEIILAFRIRSLDCFLDPEWVTSFRIEACEEEANIFREGCNQMYYRIISQMNQENQDKFYNQKQEKCDPAELWKKVGEYYASSSAENCAKVIVQIFNLKMDEGNVLETVGEFRHLLNLLCMIGPELFREDILLNIMASYSLKLLPY</sequence>
<organism evidence="1 2">
    <name type="scientific">Austropuccinia psidii MF-1</name>
    <dbReference type="NCBI Taxonomy" id="1389203"/>
    <lineage>
        <taxon>Eukaryota</taxon>
        <taxon>Fungi</taxon>
        <taxon>Dikarya</taxon>
        <taxon>Basidiomycota</taxon>
        <taxon>Pucciniomycotina</taxon>
        <taxon>Pucciniomycetes</taxon>
        <taxon>Pucciniales</taxon>
        <taxon>Sphaerophragmiaceae</taxon>
        <taxon>Austropuccinia</taxon>
    </lineage>
</organism>
<protein>
    <submittedName>
        <fullName evidence="1">Uncharacterized protein</fullName>
    </submittedName>
</protein>
<dbReference type="EMBL" id="AVOT02031014">
    <property type="protein sequence ID" value="MBW0524384.1"/>
    <property type="molecule type" value="Genomic_DNA"/>
</dbReference>
<dbReference type="Proteomes" id="UP000765509">
    <property type="component" value="Unassembled WGS sequence"/>
</dbReference>
<gene>
    <name evidence="1" type="ORF">O181_064099</name>
</gene>
<comment type="caution">
    <text evidence="1">The sequence shown here is derived from an EMBL/GenBank/DDBJ whole genome shotgun (WGS) entry which is preliminary data.</text>
</comment>
<evidence type="ECO:0000313" key="1">
    <source>
        <dbReference type="EMBL" id="MBW0524384.1"/>
    </source>
</evidence>